<keyword evidence="3" id="KW-1185">Reference proteome</keyword>
<gene>
    <name evidence="2" type="ORF">JXQ802_LOCUS52299</name>
</gene>
<feature type="region of interest" description="Disordered" evidence="1">
    <location>
        <begin position="105"/>
        <end position="131"/>
    </location>
</feature>
<feature type="non-terminal residue" evidence="2">
    <location>
        <position position="211"/>
    </location>
</feature>
<dbReference type="AlphaFoldDB" id="A0A816DGM2"/>
<evidence type="ECO:0000313" key="3">
    <source>
        <dbReference type="Proteomes" id="UP000663870"/>
    </source>
</evidence>
<name>A0A816DGM2_9BILA</name>
<proteinExistence type="predicted"/>
<accession>A0A816DGM2</accession>
<dbReference type="Proteomes" id="UP000663870">
    <property type="component" value="Unassembled WGS sequence"/>
</dbReference>
<dbReference type="EMBL" id="CAJNOL010008186">
    <property type="protein sequence ID" value="CAF1634463.1"/>
    <property type="molecule type" value="Genomic_DNA"/>
</dbReference>
<evidence type="ECO:0000313" key="2">
    <source>
        <dbReference type="EMBL" id="CAF1634463.1"/>
    </source>
</evidence>
<sequence length="211" mass="24495">MANTNQESNTTVNKLSNNIKPFHDTFDIIDETNDGLQFSKDILNQYFLSGQLKSMIYEEEIIQYDIFKDSDYVEVLHLNEEGEQQDVESILSQKLSQLSTADQNEINSLNPSDKKRRSNFLASPNPNSKKMKMANYDSDEDFDINDNSTKQNEIPNYLSLDNKTFVRKIKNILKNVQSISINDMQKLALLMHQIAYLRFEKEMTTIYLQSV</sequence>
<organism evidence="2 3">
    <name type="scientific">Rotaria sordida</name>
    <dbReference type="NCBI Taxonomy" id="392033"/>
    <lineage>
        <taxon>Eukaryota</taxon>
        <taxon>Metazoa</taxon>
        <taxon>Spiralia</taxon>
        <taxon>Gnathifera</taxon>
        <taxon>Rotifera</taxon>
        <taxon>Eurotatoria</taxon>
        <taxon>Bdelloidea</taxon>
        <taxon>Philodinida</taxon>
        <taxon>Philodinidae</taxon>
        <taxon>Rotaria</taxon>
    </lineage>
</organism>
<evidence type="ECO:0000256" key="1">
    <source>
        <dbReference type="SAM" id="MobiDB-lite"/>
    </source>
</evidence>
<comment type="caution">
    <text evidence="2">The sequence shown here is derived from an EMBL/GenBank/DDBJ whole genome shotgun (WGS) entry which is preliminary data.</text>
</comment>
<protein>
    <submittedName>
        <fullName evidence="2">Uncharacterized protein</fullName>
    </submittedName>
</protein>
<reference evidence="2" key="1">
    <citation type="submission" date="2021-02" db="EMBL/GenBank/DDBJ databases">
        <authorList>
            <person name="Nowell W R."/>
        </authorList>
    </citation>
    <scope>NUCLEOTIDE SEQUENCE</scope>
</reference>